<keyword evidence="3" id="KW-1185">Reference proteome</keyword>
<feature type="domain" description="Glycosyltransferase 2-like" evidence="1">
    <location>
        <begin position="218"/>
        <end position="340"/>
    </location>
</feature>
<dbReference type="InterPro" id="IPR029044">
    <property type="entry name" value="Nucleotide-diphossugar_trans"/>
</dbReference>
<comment type="caution">
    <text evidence="2">The sequence shown here is derived from an EMBL/GenBank/DDBJ whole genome shotgun (WGS) entry which is preliminary data.</text>
</comment>
<evidence type="ECO:0000313" key="3">
    <source>
        <dbReference type="Proteomes" id="UP001597413"/>
    </source>
</evidence>
<dbReference type="InterPro" id="IPR001173">
    <property type="entry name" value="Glyco_trans_2-like"/>
</dbReference>
<gene>
    <name evidence="2" type="ORF">ACFSM0_15705</name>
</gene>
<accession>A0ABW5ADD1</accession>
<dbReference type="Pfam" id="PF00535">
    <property type="entry name" value="Glycos_transf_2"/>
    <property type="match status" value="1"/>
</dbReference>
<proteinExistence type="predicted"/>
<sequence length="446" mass="47795">MPSEITADPLLEEILTILTTPQPAAEGGVSHDLAPQIEAALARVTQPDAGPEAAALAPLLHLFARRLREERALQQIRLQKSSFQGQHLRATLRAERAAGVSERLSGPGRALGLLFARALNELPRRKYRHLLDEAYYLAANPDVAAAGVDAAKHYISSGAAEGRMPADLSATCPAAFGDRPLSLEALFHAAAPNFADALSERLRAEALALLGRALPRVSVIIPSWNRAQTVATAVASALLQSYAPTEVIVVDDGSEDATLALLAANFAEPIADGRLIVIAAPHTGVSAARNTGLARATGEIIAYLDSDNSWDSDHLLYACAGLLHSGAESLYTAVCRHNIDDGWSDVLFAPYDRARLEQENFIDLNGFVHRRGLYERLGGFDTGLTRLVDWDLFLRYSAATAPRALPVITAHNVLVRSVLNNITGTEPLEPNLARIRAKLHPAGGRG</sequence>
<dbReference type="Gene3D" id="3.90.550.10">
    <property type="entry name" value="Spore Coat Polysaccharide Biosynthesis Protein SpsA, Chain A"/>
    <property type="match status" value="1"/>
</dbReference>
<dbReference type="PANTHER" id="PTHR43685">
    <property type="entry name" value="GLYCOSYLTRANSFERASE"/>
    <property type="match status" value="1"/>
</dbReference>
<dbReference type="PANTHER" id="PTHR43685:SF2">
    <property type="entry name" value="GLYCOSYLTRANSFERASE 2-LIKE DOMAIN-CONTAINING PROTEIN"/>
    <property type="match status" value="1"/>
</dbReference>
<organism evidence="2 3">
    <name type="scientific">Rhodobacter lacus</name>
    <dbReference type="NCBI Taxonomy" id="1641972"/>
    <lineage>
        <taxon>Bacteria</taxon>
        <taxon>Pseudomonadati</taxon>
        <taxon>Pseudomonadota</taxon>
        <taxon>Alphaproteobacteria</taxon>
        <taxon>Rhodobacterales</taxon>
        <taxon>Rhodobacter group</taxon>
        <taxon>Rhodobacter</taxon>
    </lineage>
</organism>
<dbReference type="RefSeq" id="WP_377392557.1">
    <property type="nucleotide sequence ID" value="NZ_JBHUIX010000014.1"/>
</dbReference>
<dbReference type="EMBL" id="JBHUIX010000014">
    <property type="protein sequence ID" value="MFD2175539.1"/>
    <property type="molecule type" value="Genomic_DNA"/>
</dbReference>
<evidence type="ECO:0000259" key="1">
    <source>
        <dbReference type="Pfam" id="PF00535"/>
    </source>
</evidence>
<evidence type="ECO:0000313" key="2">
    <source>
        <dbReference type="EMBL" id="MFD2175539.1"/>
    </source>
</evidence>
<name>A0ABW5ADD1_9RHOB</name>
<protein>
    <submittedName>
        <fullName evidence="2">Glycosyltransferase family 2 protein</fullName>
    </submittedName>
</protein>
<reference evidence="3" key="1">
    <citation type="journal article" date="2019" name="Int. J. Syst. Evol. Microbiol.">
        <title>The Global Catalogue of Microorganisms (GCM) 10K type strain sequencing project: providing services to taxonomists for standard genome sequencing and annotation.</title>
        <authorList>
            <consortium name="The Broad Institute Genomics Platform"/>
            <consortium name="The Broad Institute Genome Sequencing Center for Infectious Disease"/>
            <person name="Wu L."/>
            <person name="Ma J."/>
        </authorList>
    </citation>
    <scope>NUCLEOTIDE SEQUENCE [LARGE SCALE GENOMIC DNA]</scope>
    <source>
        <strain evidence="3">CCUG 55131</strain>
    </source>
</reference>
<dbReference type="SUPFAM" id="SSF53448">
    <property type="entry name" value="Nucleotide-diphospho-sugar transferases"/>
    <property type="match status" value="1"/>
</dbReference>
<dbReference type="InterPro" id="IPR050834">
    <property type="entry name" value="Glycosyltransf_2"/>
</dbReference>
<dbReference type="Proteomes" id="UP001597413">
    <property type="component" value="Unassembled WGS sequence"/>
</dbReference>